<dbReference type="InterPro" id="IPR039845">
    <property type="entry name" value="FAM192A"/>
</dbReference>
<keyword evidence="6" id="KW-1185">Reference proteome</keyword>
<keyword evidence="2" id="KW-0539">Nucleus</keyword>
<dbReference type="PANTHER" id="PTHR13495">
    <property type="entry name" value="NEFA-INTERACTING NUCLEAR PROTEIN NIP30"/>
    <property type="match status" value="1"/>
</dbReference>
<feature type="region of interest" description="Disordered" evidence="3">
    <location>
        <begin position="20"/>
        <end position="45"/>
    </location>
</feature>
<evidence type="ECO:0000313" key="5">
    <source>
        <dbReference type="EMBL" id="GBP20904.1"/>
    </source>
</evidence>
<dbReference type="Proteomes" id="UP000299102">
    <property type="component" value="Unassembled WGS sequence"/>
</dbReference>
<feature type="domain" description="FAM192A/Fyv6 N-terminal" evidence="4">
    <location>
        <begin position="5"/>
        <end position="106"/>
    </location>
</feature>
<dbReference type="AlphaFoldDB" id="A0A4C1U4G5"/>
<accession>A0A4C1U4G5</accession>
<dbReference type="GO" id="GO:0005634">
    <property type="term" value="C:nucleus"/>
    <property type="evidence" value="ECO:0007669"/>
    <property type="project" value="UniProtKB-SubCell"/>
</dbReference>
<evidence type="ECO:0000256" key="3">
    <source>
        <dbReference type="SAM" id="MobiDB-lite"/>
    </source>
</evidence>
<evidence type="ECO:0000313" key="6">
    <source>
        <dbReference type="Proteomes" id="UP000299102"/>
    </source>
</evidence>
<sequence length="130" mass="15410">MSSGFISESEVLEARRRRQEEWEKVRTEDQPQEAPEEPFDNRPLYKRLEEQRLKREAEYEEAHRLKNMIRGLDDDEVGFLELVERSKATAAQQISLEEQREMHEFRCSILFYDVNVTVIMGASSIISNIF</sequence>
<feature type="compositionally biased region" description="Basic and acidic residues" evidence="3">
    <location>
        <begin position="20"/>
        <end position="29"/>
    </location>
</feature>
<dbReference type="Pfam" id="PF10187">
    <property type="entry name" value="FAM192A_Fyv6_N"/>
    <property type="match status" value="1"/>
</dbReference>
<comment type="caution">
    <text evidence="5">The sequence shown here is derived from an EMBL/GenBank/DDBJ whole genome shotgun (WGS) entry which is preliminary data.</text>
</comment>
<dbReference type="EMBL" id="BGZK01000123">
    <property type="protein sequence ID" value="GBP20904.1"/>
    <property type="molecule type" value="Genomic_DNA"/>
</dbReference>
<dbReference type="InterPro" id="IPR019331">
    <property type="entry name" value="FAM192A/Fyv6_N"/>
</dbReference>
<name>A0A4C1U4G5_EUMVA</name>
<evidence type="ECO:0000256" key="2">
    <source>
        <dbReference type="ARBA" id="ARBA00023242"/>
    </source>
</evidence>
<comment type="subcellular location">
    <subcellularLocation>
        <location evidence="1">Nucleus</location>
    </subcellularLocation>
</comment>
<protein>
    <submittedName>
        <fullName evidence="5">Protein FAM192A</fullName>
    </submittedName>
</protein>
<organism evidence="5 6">
    <name type="scientific">Eumeta variegata</name>
    <name type="common">Bagworm moth</name>
    <name type="synonym">Eumeta japonica</name>
    <dbReference type="NCBI Taxonomy" id="151549"/>
    <lineage>
        <taxon>Eukaryota</taxon>
        <taxon>Metazoa</taxon>
        <taxon>Ecdysozoa</taxon>
        <taxon>Arthropoda</taxon>
        <taxon>Hexapoda</taxon>
        <taxon>Insecta</taxon>
        <taxon>Pterygota</taxon>
        <taxon>Neoptera</taxon>
        <taxon>Endopterygota</taxon>
        <taxon>Lepidoptera</taxon>
        <taxon>Glossata</taxon>
        <taxon>Ditrysia</taxon>
        <taxon>Tineoidea</taxon>
        <taxon>Psychidae</taxon>
        <taxon>Oiketicinae</taxon>
        <taxon>Eumeta</taxon>
    </lineage>
</organism>
<reference evidence="5 6" key="1">
    <citation type="journal article" date="2019" name="Commun. Biol.">
        <title>The bagworm genome reveals a unique fibroin gene that provides high tensile strength.</title>
        <authorList>
            <person name="Kono N."/>
            <person name="Nakamura H."/>
            <person name="Ohtoshi R."/>
            <person name="Tomita M."/>
            <person name="Numata K."/>
            <person name="Arakawa K."/>
        </authorList>
    </citation>
    <scope>NUCLEOTIDE SEQUENCE [LARGE SCALE GENOMIC DNA]</scope>
</reference>
<dbReference type="STRING" id="151549.A0A4C1U4G5"/>
<proteinExistence type="predicted"/>
<dbReference type="OrthoDB" id="75807at2759"/>
<evidence type="ECO:0000256" key="1">
    <source>
        <dbReference type="ARBA" id="ARBA00004123"/>
    </source>
</evidence>
<evidence type="ECO:0000259" key="4">
    <source>
        <dbReference type="Pfam" id="PF10187"/>
    </source>
</evidence>
<dbReference type="PANTHER" id="PTHR13495:SF0">
    <property type="entry name" value="PSME3-INTERACTING PROTEIN"/>
    <property type="match status" value="1"/>
</dbReference>
<gene>
    <name evidence="5" type="primary">Fam192a</name>
    <name evidence="5" type="ORF">EVAR_80723_1</name>
</gene>